<evidence type="ECO:0000259" key="1">
    <source>
        <dbReference type="Pfam" id="PF09356"/>
    </source>
</evidence>
<dbReference type="Pfam" id="PF09356">
    <property type="entry name" value="Phage_BR0599"/>
    <property type="match status" value="1"/>
</dbReference>
<dbReference type="AlphaFoldDB" id="A0A1Y5RNI0"/>
<feature type="domain" description="Bacteriophage phiJL001 Gp84 C-terminal" evidence="1">
    <location>
        <begin position="194"/>
        <end position="276"/>
    </location>
</feature>
<dbReference type="Pfam" id="PF09931">
    <property type="entry name" value="Phage_phiJL001_Gp84_N"/>
    <property type="match status" value="1"/>
</dbReference>
<gene>
    <name evidence="2" type="ORF">PSA7680_00822</name>
</gene>
<dbReference type="Proteomes" id="UP000193409">
    <property type="component" value="Unassembled WGS sequence"/>
</dbReference>
<evidence type="ECO:0000313" key="3">
    <source>
        <dbReference type="Proteomes" id="UP000193409"/>
    </source>
</evidence>
<dbReference type="InterPro" id="IPR011928">
    <property type="entry name" value="Phage_phiJL001_Gp84"/>
</dbReference>
<dbReference type="InterPro" id="IPR018964">
    <property type="entry name" value="Phage_phiJL001_Gp84_C"/>
</dbReference>
<dbReference type="OrthoDB" id="1633386at2"/>
<organism evidence="2 3">
    <name type="scientific">Pseudoruegeria aquimaris</name>
    <dbReference type="NCBI Taxonomy" id="393663"/>
    <lineage>
        <taxon>Bacteria</taxon>
        <taxon>Pseudomonadati</taxon>
        <taxon>Pseudomonadota</taxon>
        <taxon>Alphaproteobacteria</taxon>
        <taxon>Rhodobacterales</taxon>
        <taxon>Roseobacteraceae</taxon>
        <taxon>Pseudoruegeria</taxon>
    </lineage>
</organism>
<dbReference type="NCBIfam" id="TIGR02218">
    <property type="entry name" value="phg_TIGR02218"/>
    <property type="match status" value="1"/>
</dbReference>
<protein>
    <recommendedName>
        <fullName evidence="1">Bacteriophage phiJL001 Gp84 C-terminal domain-containing protein</fullName>
    </recommendedName>
</protein>
<dbReference type="EMBL" id="FWFQ01000004">
    <property type="protein sequence ID" value="SLN21737.1"/>
    <property type="molecule type" value="Genomic_DNA"/>
</dbReference>
<reference evidence="2 3" key="1">
    <citation type="submission" date="2017-03" db="EMBL/GenBank/DDBJ databases">
        <authorList>
            <person name="Afonso C.L."/>
            <person name="Miller P.J."/>
            <person name="Scott M.A."/>
            <person name="Spackman E."/>
            <person name="Goraichik I."/>
            <person name="Dimitrov K.M."/>
            <person name="Suarez D.L."/>
            <person name="Swayne D.E."/>
        </authorList>
    </citation>
    <scope>NUCLEOTIDE SEQUENCE [LARGE SCALE GENOMIC DNA]</scope>
    <source>
        <strain evidence="2 3">CECT 7680</strain>
    </source>
</reference>
<evidence type="ECO:0000313" key="2">
    <source>
        <dbReference type="EMBL" id="SLN21737.1"/>
    </source>
</evidence>
<sequence>MAVDADFLAHLKSGATTVCRCWEVARRDGRRFGFTDHDADLAFDGLVFKARTGLAPGAVQQSTGLSVDNAEAMGVLSDAAVTEADILAGRFDGAEVTAWLVNWADPAQRHLQFRGSIGDIQQGKGAFQAELRGLSDVLNRVQGRSYLKRCGAVLGDARCGVDLASPLMAAERAAEEVAQGQVFRFADFTGFDAGWFTHGRMSVLSGAAAGLSGRIKSDRFMEGVRVIEVWESLRAEVVPGDLLRLEAGCDKSAESCRYKFSNFNNFRGFPHIPGEDWLLSYPVSGKNTSGGKLAQ</sequence>
<dbReference type="RefSeq" id="WP_085867386.1">
    <property type="nucleotide sequence ID" value="NZ_FWFQ01000004.1"/>
</dbReference>
<accession>A0A1Y5RNI0</accession>
<proteinExistence type="predicted"/>
<keyword evidence="3" id="KW-1185">Reference proteome</keyword>
<name>A0A1Y5RNI0_9RHOB</name>